<dbReference type="EMBL" id="BMAV01007939">
    <property type="protein sequence ID" value="GFY51210.1"/>
    <property type="molecule type" value="Genomic_DNA"/>
</dbReference>
<name>A0A8X7C0W0_9ARAC</name>
<accession>A0A8X7C0W0</accession>
<evidence type="ECO:0000313" key="2">
    <source>
        <dbReference type="Proteomes" id="UP000886998"/>
    </source>
</evidence>
<sequence length="75" mass="8865">MIFRLRDDHGNVCYYSFLIGDNVICDDGNTKTQHINNELCRLEPWQYRDHDHKLIANDAHVESLVRGFTKDYPVK</sequence>
<keyword evidence="2" id="KW-1185">Reference proteome</keyword>
<comment type="caution">
    <text evidence="1">The sequence shown here is derived from an EMBL/GenBank/DDBJ whole genome shotgun (WGS) entry which is preliminary data.</text>
</comment>
<reference evidence="1" key="1">
    <citation type="submission" date="2020-08" db="EMBL/GenBank/DDBJ databases">
        <title>Multicomponent nature underlies the extraordinary mechanical properties of spider dragline silk.</title>
        <authorList>
            <person name="Kono N."/>
            <person name="Nakamura H."/>
            <person name="Mori M."/>
            <person name="Yoshida Y."/>
            <person name="Ohtoshi R."/>
            <person name="Malay A.D."/>
            <person name="Moran D.A.P."/>
            <person name="Tomita M."/>
            <person name="Numata K."/>
            <person name="Arakawa K."/>
        </authorList>
    </citation>
    <scope>NUCLEOTIDE SEQUENCE</scope>
</reference>
<evidence type="ECO:0000313" key="1">
    <source>
        <dbReference type="EMBL" id="GFY51210.1"/>
    </source>
</evidence>
<organism evidence="1 2">
    <name type="scientific">Trichonephila inaurata madagascariensis</name>
    <dbReference type="NCBI Taxonomy" id="2747483"/>
    <lineage>
        <taxon>Eukaryota</taxon>
        <taxon>Metazoa</taxon>
        <taxon>Ecdysozoa</taxon>
        <taxon>Arthropoda</taxon>
        <taxon>Chelicerata</taxon>
        <taxon>Arachnida</taxon>
        <taxon>Araneae</taxon>
        <taxon>Araneomorphae</taxon>
        <taxon>Entelegynae</taxon>
        <taxon>Araneoidea</taxon>
        <taxon>Nephilidae</taxon>
        <taxon>Trichonephila</taxon>
        <taxon>Trichonephila inaurata</taxon>
    </lineage>
</organism>
<protein>
    <submittedName>
        <fullName evidence="1">Uncharacterized protein</fullName>
    </submittedName>
</protein>
<dbReference type="AlphaFoldDB" id="A0A8X7C0W0"/>
<dbReference type="Proteomes" id="UP000886998">
    <property type="component" value="Unassembled WGS sequence"/>
</dbReference>
<gene>
    <name evidence="1" type="ORF">TNIN_271501</name>
</gene>
<proteinExistence type="predicted"/>